<dbReference type="EMBL" id="CP123584">
    <property type="protein sequence ID" value="WZK90322.1"/>
    <property type="molecule type" value="Genomic_DNA"/>
</dbReference>
<feature type="transmembrane region" description="Helical" evidence="1">
    <location>
        <begin position="106"/>
        <end position="127"/>
    </location>
</feature>
<organism evidence="2 3">
    <name type="scientific">Aliisedimentitalea scapharcae</name>
    <dbReference type="NCBI Taxonomy" id="1524259"/>
    <lineage>
        <taxon>Bacteria</taxon>
        <taxon>Pseudomonadati</taxon>
        <taxon>Pseudomonadota</taxon>
        <taxon>Alphaproteobacteria</taxon>
        <taxon>Rhodobacterales</taxon>
        <taxon>Roseobacteraceae</taxon>
        <taxon>Aliisedimentitalea</taxon>
    </lineage>
</organism>
<evidence type="ECO:0000313" key="3">
    <source>
        <dbReference type="Proteomes" id="UP001623232"/>
    </source>
</evidence>
<sequence>MPASVPAPSSASLMKDRLLFSVLGSGLALALWGLGENWNHSAWPRGAFLAAFTFVSVYAAVVLALIGPVSMGRALIGAGLIAVPATVLVSLGGQRYVDPMQLLDRAPALTVTVLLVYLATPFLSVILRNRSAWRDYALLFDTAWSFSTRYLLAWILVSVFWLLVFLSDALMNLIGIDLIERLLDSEWVVFGLSGGVLGLGLAVVYELRQTLSPFVVLRMFRMLVPFVLVIVALFLAALPFRGLSQLFGAVSSAGTLMSVCISAICLISIAVDRDDDARVSSAGLNLATRGLAILLPGLAGLAIWAIAIRVAQYGWTPDRVLAAVFSIVLGLYGAGYAGASLINRRWTGLIRGWNVIMAFGVMTVSAAWLTPVLDANRISTNSQITRFSAGELTTQQLALWAMQHDWGTAGQAGLARLEALVDHPEHAQLVQSIEVVQTQPDKYRFEQTLIDQRAPEELAQLVAAMPVRPENNPLSVADLSGLPEFRRTQWLTACTQIRPEGTPGCVMIRGQFLPGSEEQAMVLFVDEFNRTRVNHLIVRADGVQVQDAYDMATRGWPELPANAVADALNGDFDLRPRGGVALHIGGQTLEAIP</sequence>
<feature type="transmembrane region" description="Helical" evidence="1">
    <location>
        <begin position="291"/>
        <end position="308"/>
    </location>
</feature>
<keyword evidence="1" id="KW-1133">Transmembrane helix</keyword>
<feature type="transmembrane region" description="Helical" evidence="1">
    <location>
        <begin position="148"/>
        <end position="167"/>
    </location>
</feature>
<feature type="transmembrane region" description="Helical" evidence="1">
    <location>
        <begin position="320"/>
        <end position="342"/>
    </location>
</feature>
<proteinExistence type="predicted"/>
<reference evidence="2 3" key="1">
    <citation type="submission" date="2023-04" db="EMBL/GenBank/DDBJ databases">
        <title>Complete genome sequence of Alisedimentitalea scapharcae.</title>
        <authorList>
            <person name="Rong J.-C."/>
            <person name="Yi M.-L."/>
            <person name="Zhao Q."/>
        </authorList>
    </citation>
    <scope>NUCLEOTIDE SEQUENCE [LARGE SCALE GENOMIC DNA]</scope>
    <source>
        <strain evidence="2 3">KCTC 42119</strain>
    </source>
</reference>
<feature type="transmembrane region" description="Helical" evidence="1">
    <location>
        <begin position="18"/>
        <end position="35"/>
    </location>
</feature>
<protein>
    <submittedName>
        <fullName evidence="2">DUF4153 domain-containing protein</fullName>
    </submittedName>
</protein>
<keyword evidence="1" id="KW-0812">Transmembrane</keyword>
<accession>A0ABZ2XY50</accession>
<feature type="transmembrane region" description="Helical" evidence="1">
    <location>
        <begin position="47"/>
        <end position="67"/>
    </location>
</feature>
<feature type="transmembrane region" description="Helical" evidence="1">
    <location>
        <begin position="187"/>
        <end position="207"/>
    </location>
</feature>
<evidence type="ECO:0000256" key="1">
    <source>
        <dbReference type="SAM" id="Phobius"/>
    </source>
</evidence>
<keyword evidence="1" id="KW-0472">Membrane</keyword>
<feature type="transmembrane region" description="Helical" evidence="1">
    <location>
        <begin position="219"/>
        <end position="240"/>
    </location>
</feature>
<dbReference type="Proteomes" id="UP001623232">
    <property type="component" value="Chromosome"/>
</dbReference>
<feature type="transmembrane region" description="Helical" evidence="1">
    <location>
        <begin position="354"/>
        <end position="373"/>
    </location>
</feature>
<gene>
    <name evidence="2" type="ORF">QEZ52_07200</name>
</gene>
<dbReference type="RefSeq" id="WP_406648959.1">
    <property type="nucleotide sequence ID" value="NZ_CP123584.1"/>
</dbReference>
<keyword evidence="3" id="KW-1185">Reference proteome</keyword>
<feature type="transmembrane region" description="Helical" evidence="1">
    <location>
        <begin position="246"/>
        <end position="271"/>
    </location>
</feature>
<name>A0ABZ2XY50_9RHOB</name>
<feature type="transmembrane region" description="Helical" evidence="1">
    <location>
        <begin position="74"/>
        <end position="94"/>
    </location>
</feature>
<evidence type="ECO:0000313" key="2">
    <source>
        <dbReference type="EMBL" id="WZK90322.1"/>
    </source>
</evidence>